<comment type="caution">
    <text evidence="8">The sequence shown here is derived from an EMBL/GenBank/DDBJ whole genome shotgun (WGS) entry which is preliminary data.</text>
</comment>
<dbReference type="InterPro" id="IPR011330">
    <property type="entry name" value="Glyco_hydro/deAcase_b/a-brl"/>
</dbReference>
<dbReference type="EMBL" id="NRRL01000010">
    <property type="protein sequence ID" value="MBK1667654.1"/>
    <property type="molecule type" value="Genomic_DNA"/>
</dbReference>
<feature type="domain" description="NodB homology" evidence="7">
    <location>
        <begin position="73"/>
        <end position="240"/>
    </location>
</feature>
<dbReference type="CDD" id="cd10918">
    <property type="entry name" value="CE4_NodB_like_5s_6s"/>
    <property type="match status" value="1"/>
</dbReference>
<dbReference type="RefSeq" id="WP_200339815.1">
    <property type="nucleotide sequence ID" value="NZ_NRRL01000010.1"/>
</dbReference>
<accession>A0ABS1DCN8</accession>
<evidence type="ECO:0000256" key="6">
    <source>
        <dbReference type="ARBA" id="ARBA00032976"/>
    </source>
</evidence>
<dbReference type="InterPro" id="IPR051398">
    <property type="entry name" value="Polysacch_Deacetylase"/>
</dbReference>
<comment type="subcellular location">
    <subcellularLocation>
        <location evidence="2">Secreted</location>
    </subcellularLocation>
</comment>
<evidence type="ECO:0000256" key="3">
    <source>
        <dbReference type="ARBA" id="ARBA00010973"/>
    </source>
</evidence>
<reference evidence="8 9" key="1">
    <citation type="journal article" date="2020" name="Microorganisms">
        <title>Osmotic Adaptation and Compatible Solute Biosynthesis of Phototrophic Bacteria as Revealed from Genome Analyses.</title>
        <authorList>
            <person name="Imhoff J.F."/>
            <person name="Rahn T."/>
            <person name="Kunzel S."/>
            <person name="Keller A."/>
            <person name="Neulinger S.C."/>
        </authorList>
    </citation>
    <scope>NUCLEOTIDE SEQUENCE [LARGE SCALE GENOMIC DNA]</scope>
    <source>
        <strain evidence="8 9">DSM 9895</strain>
    </source>
</reference>
<protein>
    <recommendedName>
        <fullName evidence="4">Chitooligosaccharide deacetylase</fullName>
    </recommendedName>
    <alternativeName>
        <fullName evidence="6">Nodulation protein B</fullName>
    </alternativeName>
</protein>
<dbReference type="PANTHER" id="PTHR34216">
    <property type="match status" value="1"/>
</dbReference>
<name>A0ABS1DCN8_9PROT</name>
<evidence type="ECO:0000259" key="7">
    <source>
        <dbReference type="PROSITE" id="PS51677"/>
    </source>
</evidence>
<dbReference type="SUPFAM" id="SSF88713">
    <property type="entry name" value="Glycoside hydrolase/deacetylase"/>
    <property type="match status" value="1"/>
</dbReference>
<dbReference type="Proteomes" id="UP001296873">
    <property type="component" value="Unassembled WGS sequence"/>
</dbReference>
<dbReference type="PANTHER" id="PTHR34216:SF3">
    <property type="entry name" value="POLY-BETA-1,6-N-ACETYL-D-GLUCOSAMINE N-DEACETYLASE"/>
    <property type="match status" value="1"/>
</dbReference>
<dbReference type="Gene3D" id="3.20.20.370">
    <property type="entry name" value="Glycoside hydrolase/deacetylase"/>
    <property type="match status" value="1"/>
</dbReference>
<comment type="function">
    <text evidence="1">Is involved in generating a small heat-stable compound (Nod), an acylated oligomer of N-acetylglucosamine, that stimulates mitosis in various plant protoplasts.</text>
</comment>
<evidence type="ECO:0000256" key="1">
    <source>
        <dbReference type="ARBA" id="ARBA00003236"/>
    </source>
</evidence>
<dbReference type="InterPro" id="IPR002509">
    <property type="entry name" value="NODB_dom"/>
</dbReference>
<evidence type="ECO:0000313" key="8">
    <source>
        <dbReference type="EMBL" id="MBK1667654.1"/>
    </source>
</evidence>
<dbReference type="Pfam" id="PF01522">
    <property type="entry name" value="Polysacc_deac_1"/>
    <property type="match status" value="1"/>
</dbReference>
<gene>
    <name evidence="8" type="ORF">CKO28_06355</name>
</gene>
<keyword evidence="5" id="KW-0732">Signal</keyword>
<keyword evidence="9" id="KW-1185">Reference proteome</keyword>
<sequence>MTGDPWARLAERRGLVILCYHALSNGLDDYPFRTRADAFARQLDALANTFELVGIDRAVAFWDAGAFADRARPVAAVTFDDAYAEVVELVTPVLRRHGIAAGLFAARDQIRRAGATHLSEAGLRELAQDPHWRVGAHGLSHDSLYSLQQPDLEAEIADSRAWLADLLGAPPFAFAYPQGKISARVVETARRHTDLAFATDQRIGDVPDRRQLRRLCPKQKHDDPEAFARLLAAGPWEVDG</sequence>
<dbReference type="PROSITE" id="PS51677">
    <property type="entry name" value="NODB"/>
    <property type="match status" value="1"/>
</dbReference>
<evidence type="ECO:0000256" key="2">
    <source>
        <dbReference type="ARBA" id="ARBA00004613"/>
    </source>
</evidence>
<organism evidence="8 9">
    <name type="scientific">Rhodovibrio sodomensis</name>
    <dbReference type="NCBI Taxonomy" id="1088"/>
    <lineage>
        <taxon>Bacteria</taxon>
        <taxon>Pseudomonadati</taxon>
        <taxon>Pseudomonadota</taxon>
        <taxon>Alphaproteobacteria</taxon>
        <taxon>Rhodospirillales</taxon>
        <taxon>Rhodovibrionaceae</taxon>
        <taxon>Rhodovibrio</taxon>
    </lineage>
</organism>
<evidence type="ECO:0000313" key="9">
    <source>
        <dbReference type="Proteomes" id="UP001296873"/>
    </source>
</evidence>
<comment type="similarity">
    <text evidence="3">Belongs to the polysaccharide deacetylase family.</text>
</comment>
<evidence type="ECO:0000256" key="4">
    <source>
        <dbReference type="ARBA" id="ARBA00020071"/>
    </source>
</evidence>
<evidence type="ECO:0000256" key="5">
    <source>
        <dbReference type="ARBA" id="ARBA00022729"/>
    </source>
</evidence>
<proteinExistence type="inferred from homology"/>